<evidence type="ECO:0000256" key="5">
    <source>
        <dbReference type="SAM" id="MobiDB-lite"/>
    </source>
</evidence>
<evidence type="ECO:0000256" key="2">
    <source>
        <dbReference type="ARBA" id="ARBA00011738"/>
    </source>
</evidence>
<dbReference type="HAMAP" id="MF_00147_B">
    <property type="entry name" value="TIM_B"/>
    <property type="match status" value="1"/>
</dbReference>
<dbReference type="STRING" id="3075.A0A087SQC7"/>
<evidence type="ECO:0000256" key="1">
    <source>
        <dbReference type="ARBA" id="ARBA00007422"/>
    </source>
</evidence>
<evidence type="ECO:0000256" key="4">
    <source>
        <dbReference type="ARBA" id="ARBA00024331"/>
    </source>
</evidence>
<protein>
    <submittedName>
        <fullName evidence="6">Triosephosphate isomerase, chloroplastic</fullName>
    </submittedName>
</protein>
<dbReference type="OrthoDB" id="66369at2759"/>
<dbReference type="GO" id="GO:0019563">
    <property type="term" value="P:glycerol catabolic process"/>
    <property type="evidence" value="ECO:0007669"/>
    <property type="project" value="TreeGrafter"/>
</dbReference>
<dbReference type="NCBIfam" id="TIGR00419">
    <property type="entry name" value="tim"/>
    <property type="match status" value="1"/>
</dbReference>
<dbReference type="GO" id="GO:0006094">
    <property type="term" value="P:gluconeogenesis"/>
    <property type="evidence" value="ECO:0007669"/>
    <property type="project" value="TreeGrafter"/>
</dbReference>
<dbReference type="GO" id="GO:0046166">
    <property type="term" value="P:glyceraldehyde-3-phosphate biosynthetic process"/>
    <property type="evidence" value="ECO:0007669"/>
    <property type="project" value="TreeGrafter"/>
</dbReference>
<dbReference type="Pfam" id="PF14566">
    <property type="entry name" value="PTPlike_phytase"/>
    <property type="match status" value="3"/>
</dbReference>
<dbReference type="GO" id="GO:0006096">
    <property type="term" value="P:glycolytic process"/>
    <property type="evidence" value="ECO:0007669"/>
    <property type="project" value="InterPro"/>
</dbReference>
<dbReference type="InterPro" id="IPR035990">
    <property type="entry name" value="TIM_sf"/>
</dbReference>
<dbReference type="Gene3D" id="3.20.20.70">
    <property type="entry name" value="Aldolase class I"/>
    <property type="match status" value="1"/>
</dbReference>
<dbReference type="SMART" id="SM01301">
    <property type="entry name" value="PTPlike_phytase"/>
    <property type="match status" value="2"/>
</dbReference>
<dbReference type="Pfam" id="PF00121">
    <property type="entry name" value="TIM"/>
    <property type="match status" value="1"/>
</dbReference>
<keyword evidence="7" id="KW-1185">Reference proteome</keyword>
<dbReference type="InterPro" id="IPR013785">
    <property type="entry name" value="Aldolase_TIM"/>
</dbReference>
<dbReference type="InterPro" id="IPR029021">
    <property type="entry name" value="Prot-tyrosine_phosphatase-like"/>
</dbReference>
<dbReference type="EMBL" id="KL662159">
    <property type="protein sequence ID" value="KFM27931.1"/>
    <property type="molecule type" value="Genomic_DNA"/>
</dbReference>
<proteinExistence type="inferred from homology"/>
<dbReference type="SUPFAM" id="SSF52799">
    <property type="entry name" value="(Phosphotyrosine protein) phosphatases II"/>
    <property type="match status" value="2"/>
</dbReference>
<sequence length="2123" mass="222927">MLSPAPSTPRSPHADQSDVLSAEEVVARRSGDVLLRHTILKGDHFPGCQNMKLRPLVDGAPNFRQVPGLPVYGVAIPTVQGLRRVLDLLGAAKGRRRVLWHSMREEPVLYVNGAPFVVREADKPFANLEYTGIDRERVEAMEARLKLDVLQESARYGAQILVAEEDDQFQVVQAWQPVSEADVQTPAEVYRELIEDGYDIDYLRVPVTDEKAPKGRDFDALIKRCWKPPKGAALVFNCQMGRGRTTTGMVIGTLLALRAGLAARAGEERTSGAGAKVEPGARPSIPRSFWDGPPQQALGAPFPDWFAAAPGGADEDASPAASPDVGEAELQAGNWGAVRSLLRVLEGGAASKAVLDMALDACAGMQNLRTAILAYRDRMAYERNDARRGALLTVCLEYLERYYSLIAFASYVGAPGYDPGDDPGYARCGGPDPVAGLSPAATPTQEEREIAAHRAARAGAVLGPRTLLKQDHFPGCQSERLAIIVPGAPNLRELPGVGVWGGAIPTREGMRGILEHVGAGPRSRGRSAGGQCRAVWTLMREEPVVYVNGAPYVLREASRPFKNLMEYRGIGRERLEGMEERLAADVESEAAARAGRLLVTREEEGGGPGARRTLRDELVLVAEVATPRSIARGLAGAGYRVTLVRVPLTDGTAPLIADFDTFYSSVAAAAPGDQLIYTCQMGGGRTTMGMVIGALLRRAINGAQIGMGGAQSTDNLDEDVGQAEPPPGRQGTPWDQESANLWSGEYVAVRRLVRILEHGAEAKAAVDCAVDAAGALINLRTTIMRYRRPKSLERFYRPEVQARHAAFLRGSAYLERYCLLIAFAAYLAECREWGRRATFQEWWAGRPDVLAARDFIHTNPASALAPVPGVLPATPAPPSTLGAGQLVCPGREGVLSLEEQRAVLSKRRGHVVGRRTILKSMPPPVPGAGGTLDGQPLPGVADVRAVHGFPVYTLGGASVAGLRALLRALGAWRGVRVVVTDLREEMALYVAGEVYLRRELESPAAAAHHAGIQGDKLAALERRLRSDALAEAAAWGGFLLLHREVARPVGGEADLDGGGGRRMGGAAAPDVDACAPRAAKRARPNDFSCGDITRSTQFQPTTEVQPFWAAVGPSGDVDSGLATPAEVFAALAADGARVAYRRVSELSRNVGAGEYRGIMNLCRVLRAGADAKEAVDAAIDACGAIGDLRADIAQCRASCAAATDDEGGDVEHTHAAASAARRLGLHYLQRYFLLIAYMGYMEAVAPPRDVSFAQWMGERREQKYLLATLELEVATAAGHGTFFVGGNWKANGSTASVNTLVKELNEAGSLPKNVEVVVAPPFIFLDQVQQSLQAPFQLAAQNCWKGKNGAFTGEITAEMLVDKKVPWVILGHSERRALMGDCNEVVAEKVAYALSKGLKVIACIGETLEERETGHIWDVLENQLRHIADAVTDWGSVVVAYEPVWAIGTGKVASPEQAQEVHAFLRKWLREKVGADTAAGVRVIYGGSVTDANAETLAGQEDVDGFLVGGASLKGPSFVTICGAATSGNASSLPCSPTALEVESAGGDMAAACLGGAGEGARLLTALSDVWRQAGGALVGGAGVGSAVLPPASLALDGCACLGPSPGSNGSAPSWTADLGTAAYLECPRPLPGRWVHLGVEGSDDASLAAAVAGRRAGAAVPPAAALPCVCGVQPLSFLARDLAVPAWPDGEAVTFVPGMVLDVGSRRPAGGRGMKSGGISLGPGRGNCSVAGDDEVGGASWRLELGLAPPHVRGVRLFLLAPPRVGVRYVAELYREGEAGSAPAALCASALPAAAGPVLELDCRAFFPAAVIVVRATGPGPAPALCGVELVGGREAGVLRRLADRTALLVVRNDLSSQAAYAPLVVDGRLDTCLPRSVNSDAEEMTWELDLGGRPLPLLALGVSAKAATAGATGAVAVEVLDAGGASLWRTSVLANSTVPGMPAMLDMPRGLAATGAVRLLMDSATLLCELTLVTLAGGEAGLPIEAQIDSEDVGVLSIDGGGGGRNLTAALAGRDYRDCPDTAAAGEDLELEISLDGALYGTSLVQIVTASPLTNVTLTDHREGAPGCVPSIASNDTVPAGGVTTWNCTPALETRELVIRAQLEDGEDTPRICTVRVFHEL</sequence>
<evidence type="ECO:0000313" key="6">
    <source>
        <dbReference type="EMBL" id="KFM27931.1"/>
    </source>
</evidence>
<dbReference type="GO" id="GO:0004807">
    <property type="term" value="F:triose-phosphate isomerase activity"/>
    <property type="evidence" value="ECO:0007669"/>
    <property type="project" value="InterPro"/>
</dbReference>
<dbReference type="FunFam" id="3.20.20.70:FF:000025">
    <property type="entry name" value="Triosephosphate isomerase"/>
    <property type="match status" value="1"/>
</dbReference>
<dbReference type="GO" id="GO:0005829">
    <property type="term" value="C:cytosol"/>
    <property type="evidence" value="ECO:0007669"/>
    <property type="project" value="TreeGrafter"/>
</dbReference>
<comment type="pathway">
    <text evidence="4">Carbohydrate biosynthesis.</text>
</comment>
<dbReference type="Gene3D" id="3.90.190.10">
    <property type="entry name" value="Protein tyrosine phosphatase superfamily"/>
    <property type="match status" value="3"/>
</dbReference>
<dbReference type="InterPro" id="IPR022896">
    <property type="entry name" value="TrioseP_Isoase_bac/euk"/>
</dbReference>
<dbReference type="GeneID" id="23616658"/>
<dbReference type="PANTHER" id="PTHR21139:SF2">
    <property type="entry name" value="TRIOSEPHOSPHATE ISOMERASE"/>
    <property type="match status" value="1"/>
</dbReference>
<organism evidence="6 7">
    <name type="scientific">Auxenochlorella protothecoides</name>
    <name type="common">Green microalga</name>
    <name type="synonym">Chlorella protothecoides</name>
    <dbReference type="NCBI Taxonomy" id="3075"/>
    <lineage>
        <taxon>Eukaryota</taxon>
        <taxon>Viridiplantae</taxon>
        <taxon>Chlorophyta</taxon>
        <taxon>core chlorophytes</taxon>
        <taxon>Trebouxiophyceae</taxon>
        <taxon>Chlorellales</taxon>
        <taxon>Chlorellaceae</taxon>
        <taxon>Auxenochlorella</taxon>
    </lineage>
</organism>
<dbReference type="KEGG" id="apro:F751_5267"/>
<dbReference type="SUPFAM" id="SSF51351">
    <property type="entry name" value="Triosephosphate isomerase (TIM)"/>
    <property type="match status" value="1"/>
</dbReference>
<feature type="region of interest" description="Disordered" evidence="5">
    <location>
        <begin position="707"/>
        <end position="735"/>
    </location>
</feature>
<dbReference type="PROSITE" id="PS00171">
    <property type="entry name" value="TIM_1"/>
    <property type="match status" value="1"/>
</dbReference>
<evidence type="ECO:0000256" key="3">
    <source>
        <dbReference type="ARBA" id="ARBA00023235"/>
    </source>
</evidence>
<dbReference type="Proteomes" id="UP000028924">
    <property type="component" value="Unassembled WGS sequence"/>
</dbReference>
<evidence type="ECO:0000313" key="7">
    <source>
        <dbReference type="Proteomes" id="UP000028924"/>
    </source>
</evidence>
<comment type="subunit">
    <text evidence="2">Homodimer.</text>
</comment>
<gene>
    <name evidence="6" type="ORF">F751_5267</name>
</gene>
<comment type="similarity">
    <text evidence="1">Belongs to the triosephosphate isomerase family.</text>
</comment>
<dbReference type="PANTHER" id="PTHR21139">
    <property type="entry name" value="TRIOSEPHOSPHATE ISOMERASE"/>
    <property type="match status" value="1"/>
</dbReference>
<accession>A0A087SQC7</accession>
<dbReference type="CDD" id="cd00311">
    <property type="entry name" value="TIM"/>
    <property type="match status" value="1"/>
</dbReference>
<name>A0A087SQC7_AUXPR</name>
<dbReference type="InterPro" id="IPR020861">
    <property type="entry name" value="Triosephosphate_isomerase_AS"/>
</dbReference>
<dbReference type="PROSITE" id="PS51440">
    <property type="entry name" value="TIM_2"/>
    <property type="match status" value="1"/>
</dbReference>
<dbReference type="CDD" id="cd14496">
    <property type="entry name" value="PTP_paladin"/>
    <property type="match status" value="1"/>
</dbReference>
<dbReference type="InterPro" id="IPR000652">
    <property type="entry name" value="Triosephosphate_isomerase"/>
</dbReference>
<reference evidence="6 7" key="1">
    <citation type="journal article" date="2014" name="BMC Genomics">
        <title>Oil accumulation mechanisms of the oleaginous microalga Chlorella protothecoides revealed through its genome, transcriptomes, and proteomes.</title>
        <authorList>
            <person name="Gao C."/>
            <person name="Wang Y."/>
            <person name="Shen Y."/>
            <person name="Yan D."/>
            <person name="He X."/>
            <person name="Dai J."/>
            <person name="Wu Q."/>
        </authorList>
    </citation>
    <scope>NUCLEOTIDE SEQUENCE [LARGE SCALE GENOMIC DNA]</scope>
    <source>
        <strain evidence="6 7">0710</strain>
    </source>
</reference>
<keyword evidence="3 6" id="KW-0413">Isomerase</keyword>
<dbReference type="eggNOG" id="KOG1643">
    <property type="taxonomic scope" value="Eukaryota"/>
</dbReference>
<dbReference type="RefSeq" id="XP_011400938.1">
    <property type="nucleotide sequence ID" value="XM_011402636.1"/>
</dbReference>